<reference evidence="7 8" key="1">
    <citation type="submission" date="2016-10" db="EMBL/GenBank/DDBJ databases">
        <authorList>
            <person name="de Groot N.N."/>
        </authorList>
    </citation>
    <scope>NUCLEOTIDE SEQUENCE [LARGE SCALE GENOMIC DNA]</scope>
    <source>
        <strain evidence="7 8">DSM 45514</strain>
    </source>
</reference>
<protein>
    <recommendedName>
        <fullName evidence="3">DNA-3-methyladenine glycosylase II</fullName>
        <ecNumber evidence="3">3.2.2.21</ecNumber>
    </recommendedName>
</protein>
<dbReference type="InterPro" id="IPR011257">
    <property type="entry name" value="DNA_glycosylase"/>
</dbReference>
<dbReference type="CDD" id="cd00056">
    <property type="entry name" value="ENDO3c"/>
    <property type="match status" value="1"/>
</dbReference>
<name>A0A1G6ICK5_9BACL</name>
<dbReference type="AlphaFoldDB" id="A0A1G6ICK5"/>
<comment type="similarity">
    <text evidence="2">Belongs to the alkylbase DNA glycosidase AlkA family.</text>
</comment>
<evidence type="ECO:0000256" key="3">
    <source>
        <dbReference type="ARBA" id="ARBA00012000"/>
    </source>
</evidence>
<dbReference type="GO" id="GO:0032993">
    <property type="term" value="C:protein-DNA complex"/>
    <property type="evidence" value="ECO:0007669"/>
    <property type="project" value="TreeGrafter"/>
</dbReference>
<dbReference type="Gene3D" id="3.30.310.20">
    <property type="entry name" value="DNA-3-methyladenine glycosylase AlkA, N-terminal domain"/>
    <property type="match status" value="1"/>
</dbReference>
<dbReference type="RefSeq" id="WP_091566179.1">
    <property type="nucleotide sequence ID" value="NZ_FMZA01000002.1"/>
</dbReference>
<proteinExistence type="inferred from homology"/>
<dbReference type="PANTHER" id="PTHR43003">
    <property type="entry name" value="DNA-3-METHYLADENINE GLYCOSYLASE"/>
    <property type="match status" value="1"/>
</dbReference>
<keyword evidence="8" id="KW-1185">Reference proteome</keyword>
<dbReference type="InterPro" id="IPR051912">
    <property type="entry name" value="Alkylbase_DNA_Glycosylase/TA"/>
</dbReference>
<dbReference type="OrthoDB" id="9785929at2"/>
<dbReference type="FunFam" id="1.10.340.30:FF:000004">
    <property type="entry name" value="DNA-3-methyladenine glycosylase II"/>
    <property type="match status" value="1"/>
</dbReference>
<dbReference type="STRING" id="1236220.SAMN04488112_102165"/>
<dbReference type="Proteomes" id="UP000199387">
    <property type="component" value="Unassembled WGS sequence"/>
</dbReference>
<dbReference type="GO" id="GO:0008725">
    <property type="term" value="F:DNA-3-methyladenine glycosylase activity"/>
    <property type="evidence" value="ECO:0007669"/>
    <property type="project" value="TreeGrafter"/>
</dbReference>
<dbReference type="InterPro" id="IPR003265">
    <property type="entry name" value="HhH-GPD_domain"/>
</dbReference>
<dbReference type="GO" id="GO:0032131">
    <property type="term" value="F:alkylated DNA binding"/>
    <property type="evidence" value="ECO:0007669"/>
    <property type="project" value="TreeGrafter"/>
</dbReference>
<dbReference type="SUPFAM" id="SSF48150">
    <property type="entry name" value="DNA-glycosylase"/>
    <property type="match status" value="1"/>
</dbReference>
<comment type="catalytic activity">
    <reaction evidence="1">
        <text>Hydrolysis of alkylated DNA, releasing 3-methyladenine, 3-methylguanine, 7-methylguanine and 7-methyladenine.</text>
        <dbReference type="EC" id="3.2.2.21"/>
    </reaction>
</comment>
<dbReference type="Pfam" id="PF00730">
    <property type="entry name" value="HhH-GPD"/>
    <property type="match status" value="1"/>
</dbReference>
<evidence type="ECO:0000256" key="1">
    <source>
        <dbReference type="ARBA" id="ARBA00000086"/>
    </source>
</evidence>
<dbReference type="GO" id="GO:0006285">
    <property type="term" value="P:base-excision repair, AP site formation"/>
    <property type="evidence" value="ECO:0007669"/>
    <property type="project" value="TreeGrafter"/>
</dbReference>
<gene>
    <name evidence="7" type="ORF">SAMN04488112_102165</name>
</gene>
<dbReference type="SMART" id="SM00478">
    <property type="entry name" value="ENDO3c"/>
    <property type="match status" value="1"/>
</dbReference>
<evidence type="ECO:0000313" key="7">
    <source>
        <dbReference type="EMBL" id="SDC04103.1"/>
    </source>
</evidence>
<evidence type="ECO:0000259" key="6">
    <source>
        <dbReference type="SMART" id="SM00478"/>
    </source>
</evidence>
<evidence type="ECO:0000313" key="8">
    <source>
        <dbReference type="Proteomes" id="UP000199387"/>
    </source>
</evidence>
<dbReference type="Gene3D" id="1.10.1670.10">
    <property type="entry name" value="Helix-hairpin-Helix base-excision DNA repair enzymes (C-terminal)"/>
    <property type="match status" value="1"/>
</dbReference>
<evidence type="ECO:0000256" key="2">
    <source>
        <dbReference type="ARBA" id="ARBA00010817"/>
    </source>
</evidence>
<feature type="domain" description="HhH-GPD" evidence="6">
    <location>
        <begin position="128"/>
        <end position="292"/>
    </location>
</feature>
<dbReference type="InterPro" id="IPR023170">
    <property type="entry name" value="HhH_base_excis_C"/>
</dbReference>
<dbReference type="InterPro" id="IPR037046">
    <property type="entry name" value="AlkA_N_sf"/>
</dbReference>
<organism evidence="7 8">
    <name type="scientific">Melghirimyces thermohalophilus</name>
    <dbReference type="NCBI Taxonomy" id="1236220"/>
    <lineage>
        <taxon>Bacteria</taxon>
        <taxon>Bacillati</taxon>
        <taxon>Bacillota</taxon>
        <taxon>Bacilli</taxon>
        <taxon>Bacillales</taxon>
        <taxon>Thermoactinomycetaceae</taxon>
        <taxon>Melghirimyces</taxon>
    </lineage>
</organism>
<dbReference type="EMBL" id="FMZA01000002">
    <property type="protein sequence ID" value="SDC04103.1"/>
    <property type="molecule type" value="Genomic_DNA"/>
</dbReference>
<sequence length="294" mass="33857">MVDIGLKPVEPYSFVATTRRLVRSEKALYRVRDGQFLRVLRIQGRPIPVEIGWESGQVRVQTTVELGTREREILARLIRRMFSLDVDLGPFYEHMKKESPLAPIIEERKGLHFVLDPSLYECLIKTVISQQLNLSFAGRLVYRLVELAGETIRYGDEELPVFPTPEQVARLDYEDLQKLQFNRRKAEYVIDLSRQVADGELDLEGLQSLSDRQVVEKLVALRGVGRWTAECLLLFGMGRPDLLPAADIGVRNAVKKAFELDGQPTEAEVREWGEGWTPWRSYVTFYLWDYLTEG</sequence>
<dbReference type="Gene3D" id="1.10.340.30">
    <property type="entry name" value="Hypothetical protein, domain 2"/>
    <property type="match status" value="1"/>
</dbReference>
<dbReference type="GO" id="GO:0005737">
    <property type="term" value="C:cytoplasm"/>
    <property type="evidence" value="ECO:0007669"/>
    <property type="project" value="TreeGrafter"/>
</dbReference>
<evidence type="ECO:0000256" key="4">
    <source>
        <dbReference type="ARBA" id="ARBA00022763"/>
    </source>
</evidence>
<dbReference type="GO" id="GO:0043916">
    <property type="term" value="F:DNA-7-methylguanine glycosylase activity"/>
    <property type="evidence" value="ECO:0007669"/>
    <property type="project" value="TreeGrafter"/>
</dbReference>
<keyword evidence="4" id="KW-0227">DNA damage</keyword>
<keyword evidence="5" id="KW-0234">DNA repair</keyword>
<dbReference type="PANTHER" id="PTHR43003:SF5">
    <property type="entry name" value="DNA-3-METHYLADENINE GLYCOSYLASE"/>
    <property type="match status" value="1"/>
</dbReference>
<accession>A0A1G6ICK5</accession>
<dbReference type="GO" id="GO:0006307">
    <property type="term" value="P:DNA alkylation repair"/>
    <property type="evidence" value="ECO:0007669"/>
    <property type="project" value="TreeGrafter"/>
</dbReference>
<dbReference type="EC" id="3.2.2.21" evidence="3"/>
<evidence type="ECO:0000256" key="5">
    <source>
        <dbReference type="ARBA" id="ARBA00023204"/>
    </source>
</evidence>